<dbReference type="InterPro" id="IPR009389">
    <property type="entry name" value="DUF1045"/>
</dbReference>
<dbReference type="Gene3D" id="3.90.1140.10">
    <property type="entry name" value="Cyclic phosphodiesterase"/>
    <property type="match status" value="1"/>
</dbReference>
<evidence type="ECO:0000313" key="2">
    <source>
        <dbReference type="Proteomes" id="UP000523601"/>
    </source>
</evidence>
<sequence length="226" mass="24763">MMKRYAIYYVPPHGAFWQAGSAWLGWDAASGQPALHPDLAGVDLAGLTATPRKYGFHGTLKAPFRLAEGRTEGDLTDAVAQLARSIPAFDLEALVVSSIGGRFLALRPEGDVTALRGLCDRLVVSLEPFRAPLTEAEYARRKPEVLTAHQRALLDQYGYPYVMDEFRFHITLSGDLGAEPLAQARTIAEAYFAPHLPRPFAMDTIALCGEAEDGRFHILSRHTLTG</sequence>
<dbReference type="Proteomes" id="UP000523601">
    <property type="component" value="Unassembled WGS sequence"/>
</dbReference>
<dbReference type="NCBIfam" id="TIGR03223">
    <property type="entry name" value="Phn_opern_protn"/>
    <property type="match status" value="1"/>
</dbReference>
<organism evidence="1 2">
    <name type="scientific">Donghicola mangrovi</name>
    <dbReference type="NCBI Taxonomy" id="2729614"/>
    <lineage>
        <taxon>Bacteria</taxon>
        <taxon>Pseudomonadati</taxon>
        <taxon>Pseudomonadota</taxon>
        <taxon>Alphaproteobacteria</taxon>
        <taxon>Rhodobacterales</taxon>
        <taxon>Roseobacteraceae</taxon>
        <taxon>Donghicola</taxon>
    </lineage>
</organism>
<comment type="caution">
    <text evidence="1">The sequence shown here is derived from an EMBL/GenBank/DDBJ whole genome shotgun (WGS) entry which is preliminary data.</text>
</comment>
<name>A0ABX2PE95_9RHOB</name>
<evidence type="ECO:0000313" key="1">
    <source>
        <dbReference type="EMBL" id="NVO27261.1"/>
    </source>
</evidence>
<protein>
    <submittedName>
        <fullName evidence="1">DUF1045 domain-containing protein</fullName>
    </submittedName>
</protein>
<dbReference type="PIRSF" id="PIRSF033328">
    <property type="entry name" value="Phest_Mll4975"/>
    <property type="match status" value="1"/>
</dbReference>
<proteinExistence type="predicted"/>
<gene>
    <name evidence="1" type="ORF">HJ526_07515</name>
</gene>
<dbReference type="EMBL" id="JABCJD010000003">
    <property type="protein sequence ID" value="NVO27261.1"/>
    <property type="molecule type" value="Genomic_DNA"/>
</dbReference>
<dbReference type="Pfam" id="PF06299">
    <property type="entry name" value="DUF1045"/>
    <property type="match status" value="1"/>
</dbReference>
<reference evidence="1 2" key="1">
    <citation type="submission" date="2020-04" db="EMBL/GenBank/DDBJ databases">
        <title>Donghicola sp., a member of the Rhodobacteraceae family isolated from mangrove forest in Thailand.</title>
        <authorList>
            <person name="Charoenyingcharoen P."/>
            <person name="Yukphan P."/>
        </authorList>
    </citation>
    <scope>NUCLEOTIDE SEQUENCE [LARGE SCALE GENOMIC DNA]</scope>
    <source>
        <strain evidence="1 2">C2-DW-16</strain>
    </source>
</reference>
<accession>A0ABX2PE95</accession>
<keyword evidence="2" id="KW-1185">Reference proteome</keyword>